<keyword evidence="11" id="KW-0413">Isomerase</keyword>
<evidence type="ECO:0000313" key="17">
    <source>
        <dbReference type="RefSeq" id="XP_014662772.1"/>
    </source>
</evidence>
<comment type="pathway">
    <text evidence="3">Glycan metabolism; heparin biosynthesis.</text>
</comment>
<proteinExistence type="inferred from homology"/>
<evidence type="ECO:0000256" key="9">
    <source>
        <dbReference type="ARBA" id="ARBA00022989"/>
    </source>
</evidence>
<comment type="catalytic activity">
    <reaction evidence="1">
        <text>[heparosan-N-sulfate](n) = [heparan-N-sulfate](n)</text>
        <dbReference type="Rhea" id="RHEA:20197"/>
        <dbReference type="Rhea" id="RHEA-COMP:9556"/>
        <dbReference type="Rhea" id="RHEA-COMP:9557"/>
        <dbReference type="ChEBI" id="CHEBI:58041"/>
        <dbReference type="ChEBI" id="CHEBI:58287"/>
        <dbReference type="EC" id="5.1.3.17"/>
    </reaction>
</comment>
<evidence type="ECO:0000256" key="2">
    <source>
        <dbReference type="ARBA" id="ARBA00004606"/>
    </source>
</evidence>
<dbReference type="PANTHER" id="PTHR13174:SF3">
    <property type="entry name" value="D-GLUCURONYL C5-EPIMERASE"/>
    <property type="match status" value="1"/>
</dbReference>
<keyword evidence="9" id="KW-1133">Transmembrane helix</keyword>
<keyword evidence="7" id="KW-0812">Transmembrane</keyword>
<feature type="domain" description="D-glucuronyl C5-epimerase beta-sandwich" evidence="14">
    <location>
        <begin position="259"/>
        <end position="379"/>
    </location>
</feature>
<evidence type="ECO:0000256" key="11">
    <source>
        <dbReference type="ARBA" id="ARBA00023235"/>
    </source>
</evidence>
<evidence type="ECO:0000313" key="15">
    <source>
        <dbReference type="Proteomes" id="UP000695022"/>
    </source>
</evidence>
<dbReference type="Pfam" id="PF06662">
    <property type="entry name" value="C5-epim_C"/>
    <property type="match status" value="1"/>
</dbReference>
<evidence type="ECO:0000256" key="8">
    <source>
        <dbReference type="ARBA" id="ARBA00022968"/>
    </source>
</evidence>
<evidence type="ECO:0000313" key="19">
    <source>
        <dbReference type="RefSeq" id="XP_014662774.1"/>
    </source>
</evidence>
<dbReference type="Pfam" id="PF21174">
    <property type="entry name" value="Glce_b_sandwich"/>
    <property type="match status" value="1"/>
</dbReference>
<organism evidence="15 16">
    <name type="scientific">Priapulus caudatus</name>
    <name type="common">Priapulid worm</name>
    <dbReference type="NCBI Taxonomy" id="37621"/>
    <lineage>
        <taxon>Eukaryota</taxon>
        <taxon>Metazoa</taxon>
        <taxon>Ecdysozoa</taxon>
        <taxon>Scalidophora</taxon>
        <taxon>Priapulida</taxon>
        <taxon>Priapulimorpha</taxon>
        <taxon>Priapulimorphida</taxon>
        <taxon>Priapulidae</taxon>
        <taxon>Priapulus</taxon>
    </lineage>
</organism>
<dbReference type="RefSeq" id="XP_014662774.1">
    <property type="nucleotide sequence ID" value="XM_014807288.1"/>
</dbReference>
<evidence type="ECO:0000313" key="18">
    <source>
        <dbReference type="RefSeq" id="XP_014662773.1"/>
    </source>
</evidence>
<comment type="pathway">
    <text evidence="4">Glycan metabolism; heparan sulfate biosynthesis.</text>
</comment>
<evidence type="ECO:0000313" key="16">
    <source>
        <dbReference type="RefSeq" id="XP_014662769.1"/>
    </source>
</evidence>
<sequence>MHPANDWKNENANMGMCRVTTMRFNVKLLLCVIIIAACLMSLSWWAKCGESQLGDSRLYPDRAEESGNHANYPQDPRDARVPKLRLNHETNAESYSNIECLINDEYTVSCRREGKEVYVPFSFLEKYFEVYGKIAVYDGLERFEWQHSYSKVYIPKGKYEPRGIFMSFENYNVEIRDRVKCVSGKEGVPITTQWGPQGYFYAIQIAQYGLSHYSKNITDKSPVVVSYMDSASIDSAARQWKLPDKSSKLSTVRDEELKRSVLEFHTSDTLTSPGVMLRLDRANELVLSTLVSFTGNGSLAVSVQMRDTKDIYTLHYVQSDTVISARGRAVYYGVGARTRWSRLTRDLFIDLQKGLPLIDRFSRKVKLKNLKVVAVFLRGGGRVADLTLSTTEHLRLFFLAADWLVANQDENGGWPIDVTRTLIPGVMELAPGWYSAMAQGQAMSALTRAYWKTREPRYAAAALAAADIFSVPSERRGVVATYMDKYRWYEEYPTTPSSFVLNGFIYSLIGLYDLGAMCGGSSGDGAVCTAAQAARVARLYRDGMVSLKAMLPLFDMGSGSSYDLRHVVVPGSAPNLARWDYHTTHINQLLLLTTIDDSPVLKNVAARWMEYMKGKRAKHN</sequence>
<gene>
    <name evidence="16 17 18 19" type="primary">LOC106805609</name>
</gene>
<evidence type="ECO:0000256" key="4">
    <source>
        <dbReference type="ARBA" id="ARBA00005093"/>
    </source>
</evidence>
<evidence type="ECO:0000256" key="1">
    <source>
        <dbReference type="ARBA" id="ARBA00000434"/>
    </source>
</evidence>
<keyword evidence="10" id="KW-0472">Membrane</keyword>
<evidence type="ECO:0000256" key="5">
    <source>
        <dbReference type="ARBA" id="ARBA00005584"/>
    </source>
</evidence>
<evidence type="ECO:0000256" key="6">
    <source>
        <dbReference type="ARBA" id="ARBA00012087"/>
    </source>
</evidence>
<dbReference type="RefSeq" id="XP_014662772.1">
    <property type="nucleotide sequence ID" value="XM_014807286.1"/>
</dbReference>
<evidence type="ECO:0000256" key="7">
    <source>
        <dbReference type="ARBA" id="ARBA00022692"/>
    </source>
</evidence>
<evidence type="ECO:0000256" key="12">
    <source>
        <dbReference type="ARBA" id="ARBA00037847"/>
    </source>
</evidence>
<comment type="similarity">
    <text evidence="5">Belongs to the D-glucuronyl C5-epimerase family.</text>
</comment>
<evidence type="ECO:0000259" key="14">
    <source>
        <dbReference type="Pfam" id="PF21174"/>
    </source>
</evidence>
<evidence type="ECO:0000256" key="10">
    <source>
        <dbReference type="ARBA" id="ARBA00023136"/>
    </source>
</evidence>
<evidence type="ECO:0000259" key="13">
    <source>
        <dbReference type="Pfam" id="PF06662"/>
    </source>
</evidence>
<dbReference type="Proteomes" id="UP000695022">
    <property type="component" value="Unplaced"/>
</dbReference>
<dbReference type="EC" id="5.1.3.17" evidence="6"/>
<feature type="domain" description="D-glucuronyl C5-epimerase C-terminal" evidence="13">
    <location>
        <begin position="408"/>
        <end position="609"/>
    </location>
</feature>
<dbReference type="InterPro" id="IPR010598">
    <property type="entry name" value="C5-epim_C"/>
</dbReference>
<name>A0ABM1DS48_PRICU</name>
<accession>A0ABM1DS48</accession>
<keyword evidence="8" id="KW-0735">Signal-anchor</keyword>
<dbReference type="RefSeq" id="XP_014662773.1">
    <property type="nucleotide sequence ID" value="XM_014807287.1"/>
</dbReference>
<evidence type="ECO:0000256" key="3">
    <source>
        <dbReference type="ARBA" id="ARBA00004841"/>
    </source>
</evidence>
<dbReference type="InterPro" id="IPR039721">
    <property type="entry name" value="C5-epimerase"/>
</dbReference>
<dbReference type="RefSeq" id="XP_014662769.1">
    <property type="nucleotide sequence ID" value="XM_014807283.1"/>
</dbReference>
<dbReference type="GeneID" id="106805609"/>
<dbReference type="InterPro" id="IPR059154">
    <property type="entry name" value="Glce_b_sandwich"/>
</dbReference>
<keyword evidence="15" id="KW-1185">Reference proteome</keyword>
<comment type="subcellular location">
    <subcellularLocation>
        <location evidence="12">Endomembrane system</location>
        <topology evidence="12">Single-pass membrane protein</topology>
    </subcellularLocation>
    <subcellularLocation>
        <location evidence="2">Membrane</location>
        <topology evidence="2">Single-pass type II membrane protein</topology>
    </subcellularLocation>
</comment>
<dbReference type="PANTHER" id="PTHR13174">
    <property type="entry name" value="D-GLUCURONYL C5-EPIMERASE"/>
    <property type="match status" value="1"/>
</dbReference>
<protein>
    <recommendedName>
        <fullName evidence="6">heparosan-N-sulfate-glucuronate 5-epimerase</fullName>
        <ecNumber evidence="6">5.1.3.17</ecNumber>
    </recommendedName>
</protein>
<reference evidence="16 17" key="1">
    <citation type="submission" date="2025-05" db="UniProtKB">
        <authorList>
            <consortium name="RefSeq"/>
        </authorList>
    </citation>
    <scope>IDENTIFICATION</scope>
</reference>
<dbReference type="SUPFAM" id="SSF81853">
    <property type="entry name" value="Family 10 polysaccharide lyase"/>
    <property type="match status" value="1"/>
</dbReference>